<dbReference type="InterPro" id="IPR004761">
    <property type="entry name" value="Spore_GerAB"/>
</dbReference>
<feature type="transmembrane region" description="Helical" evidence="8">
    <location>
        <begin position="190"/>
        <end position="207"/>
    </location>
</feature>
<feature type="transmembrane region" description="Helical" evidence="8">
    <location>
        <begin position="338"/>
        <end position="358"/>
    </location>
</feature>
<keyword evidence="10" id="KW-1185">Reference proteome</keyword>
<dbReference type="EMBL" id="FNDK01000001">
    <property type="protein sequence ID" value="SDH02769.1"/>
    <property type="molecule type" value="Genomic_DNA"/>
</dbReference>
<reference evidence="9 10" key="1">
    <citation type="submission" date="2016-10" db="EMBL/GenBank/DDBJ databases">
        <authorList>
            <person name="de Groot N.N."/>
        </authorList>
    </citation>
    <scope>NUCLEOTIDE SEQUENCE [LARGE SCALE GENOMIC DNA]</scope>
    <source>
        <strain evidence="9 10">DSM 21632</strain>
    </source>
</reference>
<evidence type="ECO:0000313" key="10">
    <source>
        <dbReference type="Proteomes" id="UP000199163"/>
    </source>
</evidence>
<dbReference type="NCBIfam" id="TIGR00912">
    <property type="entry name" value="2A0309"/>
    <property type="match status" value="1"/>
</dbReference>
<evidence type="ECO:0000256" key="4">
    <source>
        <dbReference type="ARBA" id="ARBA00022544"/>
    </source>
</evidence>
<comment type="similarity">
    <text evidence="2">Belongs to the amino acid-polyamine-organocation (APC) superfamily. Spore germination protein (SGP) (TC 2.A.3.9) family.</text>
</comment>
<name>A0A1G7Z2G6_9BACI</name>
<keyword evidence="5 8" id="KW-0812">Transmembrane</keyword>
<proteinExistence type="inferred from homology"/>
<evidence type="ECO:0000256" key="2">
    <source>
        <dbReference type="ARBA" id="ARBA00007998"/>
    </source>
</evidence>
<dbReference type="Proteomes" id="UP000199163">
    <property type="component" value="Unassembled WGS sequence"/>
</dbReference>
<feature type="transmembrane region" description="Helical" evidence="8">
    <location>
        <begin position="306"/>
        <end position="326"/>
    </location>
</feature>
<evidence type="ECO:0000256" key="1">
    <source>
        <dbReference type="ARBA" id="ARBA00004141"/>
    </source>
</evidence>
<feature type="transmembrane region" description="Helical" evidence="8">
    <location>
        <begin position="12"/>
        <end position="30"/>
    </location>
</feature>
<dbReference type="Pfam" id="PF03845">
    <property type="entry name" value="Spore_permease"/>
    <property type="match status" value="1"/>
</dbReference>
<dbReference type="GO" id="GO:0016020">
    <property type="term" value="C:membrane"/>
    <property type="evidence" value="ECO:0007669"/>
    <property type="project" value="UniProtKB-SubCell"/>
</dbReference>
<evidence type="ECO:0000313" key="9">
    <source>
        <dbReference type="EMBL" id="SDH02769.1"/>
    </source>
</evidence>
<gene>
    <name evidence="9" type="ORF">SAMN05192534_101370</name>
</gene>
<sequence length="368" mass="41397">MEKANIYAGQLFVLMFIFELGSALLIPLGIEAKQDVWLAIFFGMLGGLLLFFVHLRLHLYYPDKTPPEFVKELLGKFFGTVVACIYTVYFLYIAARVLRDFGEMLVTFAYNETPLFIVNALFLLTVVYGVYKGIEVIARTGELLFVILYALAIAGFVLVVVSGLIDFSYLQPVLEDGFKPVLQTVFTETWYVPFGEIIVFTMIYPYVKNKKAMKKAGIIAILLSGVNLIVTMSINIAVLGVELTARTQFPLLNTIHSIQIAEFLERLDVFFMIALIIGGFIKISLFFYAGVISVSVICNVKNKSKLVYPIGIVVLFISLTQASSYAEHMYEGITIVPLYMHLPLQVIVPVFLLIVAFIKNRHKKEQSL</sequence>
<comment type="subcellular location">
    <subcellularLocation>
        <location evidence="1">Membrane</location>
        <topology evidence="1">Multi-pass membrane protein</topology>
    </subcellularLocation>
</comment>
<evidence type="ECO:0000256" key="8">
    <source>
        <dbReference type="SAM" id="Phobius"/>
    </source>
</evidence>
<keyword evidence="7 8" id="KW-0472">Membrane</keyword>
<feature type="transmembrane region" description="Helical" evidence="8">
    <location>
        <begin position="36"/>
        <end position="61"/>
    </location>
</feature>
<dbReference type="GO" id="GO:0009847">
    <property type="term" value="P:spore germination"/>
    <property type="evidence" value="ECO:0007669"/>
    <property type="project" value="InterPro"/>
</dbReference>
<feature type="transmembrane region" description="Helical" evidence="8">
    <location>
        <begin position="269"/>
        <end position="294"/>
    </location>
</feature>
<feature type="transmembrane region" description="Helical" evidence="8">
    <location>
        <begin position="219"/>
        <end position="241"/>
    </location>
</feature>
<dbReference type="OrthoDB" id="1891864at2"/>
<dbReference type="PANTHER" id="PTHR34975">
    <property type="entry name" value="SPORE GERMINATION PROTEIN A2"/>
    <property type="match status" value="1"/>
</dbReference>
<evidence type="ECO:0000256" key="6">
    <source>
        <dbReference type="ARBA" id="ARBA00022989"/>
    </source>
</evidence>
<evidence type="ECO:0000256" key="3">
    <source>
        <dbReference type="ARBA" id="ARBA00022448"/>
    </source>
</evidence>
<dbReference type="RefSeq" id="WP_091270632.1">
    <property type="nucleotide sequence ID" value="NZ_FNDK01000001.1"/>
</dbReference>
<accession>A0A1G7Z2G6</accession>
<feature type="transmembrane region" description="Helical" evidence="8">
    <location>
        <begin position="143"/>
        <end position="170"/>
    </location>
</feature>
<dbReference type="PANTHER" id="PTHR34975:SF2">
    <property type="entry name" value="SPORE GERMINATION PROTEIN A2"/>
    <property type="match status" value="1"/>
</dbReference>
<feature type="transmembrane region" description="Helical" evidence="8">
    <location>
        <begin position="115"/>
        <end position="131"/>
    </location>
</feature>
<evidence type="ECO:0000256" key="5">
    <source>
        <dbReference type="ARBA" id="ARBA00022692"/>
    </source>
</evidence>
<dbReference type="STRING" id="568899.SAMN05192534_101370"/>
<dbReference type="AlphaFoldDB" id="A0A1G7Z2G6"/>
<organism evidence="9 10">
    <name type="scientific">Alteribacillus persepolensis</name>
    <dbReference type="NCBI Taxonomy" id="568899"/>
    <lineage>
        <taxon>Bacteria</taxon>
        <taxon>Bacillati</taxon>
        <taxon>Bacillota</taxon>
        <taxon>Bacilli</taxon>
        <taxon>Bacillales</taxon>
        <taxon>Bacillaceae</taxon>
        <taxon>Alteribacillus</taxon>
    </lineage>
</organism>
<keyword evidence="4" id="KW-0309">Germination</keyword>
<feature type="transmembrane region" description="Helical" evidence="8">
    <location>
        <begin position="73"/>
        <end position="95"/>
    </location>
</feature>
<keyword evidence="6 8" id="KW-1133">Transmembrane helix</keyword>
<protein>
    <submittedName>
        <fullName evidence="9">Spore germination protein KB</fullName>
    </submittedName>
</protein>
<evidence type="ECO:0000256" key="7">
    <source>
        <dbReference type="ARBA" id="ARBA00023136"/>
    </source>
</evidence>
<keyword evidence="3" id="KW-0813">Transport</keyword>